<dbReference type="InterPro" id="IPR011051">
    <property type="entry name" value="RmlC_Cupin_sf"/>
</dbReference>
<dbReference type="InterPro" id="IPR051610">
    <property type="entry name" value="GPI/OXD"/>
</dbReference>
<dbReference type="SUPFAM" id="SSF51182">
    <property type="entry name" value="RmlC-like cupins"/>
    <property type="match status" value="1"/>
</dbReference>
<feature type="domain" description="Cupin type-2" evidence="3">
    <location>
        <begin position="70"/>
        <end position="138"/>
    </location>
</feature>
<evidence type="ECO:0000259" key="3">
    <source>
        <dbReference type="Pfam" id="PF07883"/>
    </source>
</evidence>
<dbReference type="EMBL" id="PYGK01000008">
    <property type="protein sequence ID" value="PSL28193.1"/>
    <property type="molecule type" value="Genomic_DNA"/>
</dbReference>
<evidence type="ECO:0000256" key="2">
    <source>
        <dbReference type="SAM" id="Phobius"/>
    </source>
</evidence>
<dbReference type="PANTHER" id="PTHR35848:SF6">
    <property type="entry name" value="CUPIN TYPE-2 DOMAIN-CONTAINING PROTEIN"/>
    <property type="match status" value="1"/>
</dbReference>
<feature type="transmembrane region" description="Helical" evidence="2">
    <location>
        <begin position="6"/>
        <end position="24"/>
    </location>
</feature>
<dbReference type="InterPro" id="IPR013096">
    <property type="entry name" value="Cupin_2"/>
</dbReference>
<dbReference type="Proteomes" id="UP000240978">
    <property type="component" value="Unassembled WGS sequence"/>
</dbReference>
<evidence type="ECO:0000256" key="1">
    <source>
        <dbReference type="ARBA" id="ARBA00022723"/>
    </source>
</evidence>
<dbReference type="OrthoDB" id="1413132at2"/>
<reference evidence="4 5" key="1">
    <citation type="submission" date="2018-03" db="EMBL/GenBank/DDBJ databases">
        <title>Genomic Encyclopedia of Archaeal and Bacterial Type Strains, Phase II (KMG-II): from individual species to whole genera.</title>
        <authorList>
            <person name="Goeker M."/>
        </authorList>
    </citation>
    <scope>NUCLEOTIDE SEQUENCE [LARGE SCALE GENOMIC DNA]</scope>
    <source>
        <strain evidence="4 5">DSM 18107</strain>
    </source>
</reference>
<sequence>MTKREITLVCITVLIMCIPMAIIAHRNQQPPLSSTIYDWNDIKVEPTKTGERRQFLQAPTPTLDELELHVTTLNPGEAPHPPHQHPDEELIIIKEGTVESTVNGITKRVGPGSVIFQASNQLHGIRNVGTTKAVYHVIKWKTQKTPEMMSPAFSNIRI</sequence>
<dbReference type="CDD" id="cd02209">
    <property type="entry name" value="cupin_XRE_C"/>
    <property type="match status" value="1"/>
</dbReference>
<dbReference type="AlphaFoldDB" id="A0A2P8G2J2"/>
<evidence type="ECO:0000313" key="4">
    <source>
        <dbReference type="EMBL" id="PSL28193.1"/>
    </source>
</evidence>
<keyword evidence="1" id="KW-0479">Metal-binding</keyword>
<accession>A0A2P8G2J2</accession>
<keyword evidence="2" id="KW-0812">Transmembrane</keyword>
<keyword evidence="5" id="KW-1185">Reference proteome</keyword>
<gene>
    <name evidence="4" type="ORF">CLV42_108112</name>
</gene>
<protein>
    <submittedName>
        <fullName evidence="4">Cupin domain-containing protein</fullName>
    </submittedName>
</protein>
<keyword evidence="2" id="KW-1133">Transmembrane helix</keyword>
<dbReference type="RefSeq" id="WP_106603662.1">
    <property type="nucleotide sequence ID" value="NZ_PYGK01000008.1"/>
</dbReference>
<dbReference type="Pfam" id="PF07883">
    <property type="entry name" value="Cupin_2"/>
    <property type="match status" value="1"/>
</dbReference>
<dbReference type="GO" id="GO:0046872">
    <property type="term" value="F:metal ion binding"/>
    <property type="evidence" value="ECO:0007669"/>
    <property type="project" value="UniProtKB-KW"/>
</dbReference>
<dbReference type="Gene3D" id="2.60.120.10">
    <property type="entry name" value="Jelly Rolls"/>
    <property type="match status" value="1"/>
</dbReference>
<evidence type="ECO:0000313" key="5">
    <source>
        <dbReference type="Proteomes" id="UP000240978"/>
    </source>
</evidence>
<name>A0A2P8G2J2_9BACT</name>
<proteinExistence type="predicted"/>
<organism evidence="4 5">
    <name type="scientific">Chitinophaga ginsengisoli</name>
    <dbReference type="NCBI Taxonomy" id="363837"/>
    <lineage>
        <taxon>Bacteria</taxon>
        <taxon>Pseudomonadati</taxon>
        <taxon>Bacteroidota</taxon>
        <taxon>Chitinophagia</taxon>
        <taxon>Chitinophagales</taxon>
        <taxon>Chitinophagaceae</taxon>
        <taxon>Chitinophaga</taxon>
    </lineage>
</organism>
<dbReference type="InterPro" id="IPR014710">
    <property type="entry name" value="RmlC-like_jellyroll"/>
</dbReference>
<keyword evidence="2" id="KW-0472">Membrane</keyword>
<dbReference type="PANTHER" id="PTHR35848">
    <property type="entry name" value="OXALATE-BINDING PROTEIN"/>
    <property type="match status" value="1"/>
</dbReference>
<comment type="caution">
    <text evidence="4">The sequence shown here is derived from an EMBL/GenBank/DDBJ whole genome shotgun (WGS) entry which is preliminary data.</text>
</comment>